<comment type="caution">
    <text evidence="1">The sequence shown here is derived from an EMBL/GenBank/DDBJ whole genome shotgun (WGS) entry which is preliminary data.</text>
</comment>
<dbReference type="AlphaFoldDB" id="A0A397SEP1"/>
<proteinExistence type="predicted"/>
<reference evidence="1 2" key="1">
    <citation type="submission" date="2018-06" db="EMBL/GenBank/DDBJ databases">
        <title>Comparative genomics reveals the genomic features of Rhizophagus irregularis, R. cerebriforme, R. diaphanum and Gigaspora rosea, and their symbiotic lifestyle signature.</title>
        <authorList>
            <person name="Morin E."/>
            <person name="San Clemente H."/>
            <person name="Chen E.C.H."/>
            <person name="De La Providencia I."/>
            <person name="Hainaut M."/>
            <person name="Kuo A."/>
            <person name="Kohler A."/>
            <person name="Murat C."/>
            <person name="Tang N."/>
            <person name="Roy S."/>
            <person name="Loubradou J."/>
            <person name="Henrissat B."/>
            <person name="Grigoriev I.V."/>
            <person name="Corradi N."/>
            <person name="Roux C."/>
            <person name="Martin F.M."/>
        </authorList>
    </citation>
    <scope>NUCLEOTIDE SEQUENCE [LARGE SCALE GENOMIC DNA]</scope>
    <source>
        <strain evidence="1 2">DAOM 227022</strain>
    </source>
</reference>
<keyword evidence="2" id="KW-1185">Reference proteome</keyword>
<dbReference type="Proteomes" id="UP000265703">
    <property type="component" value="Unassembled WGS sequence"/>
</dbReference>
<dbReference type="EMBL" id="QKYT01000638">
    <property type="protein sequence ID" value="RIA82705.1"/>
    <property type="molecule type" value="Genomic_DNA"/>
</dbReference>
<dbReference type="Gene3D" id="3.80.10.10">
    <property type="entry name" value="Ribonuclease Inhibitor"/>
    <property type="match status" value="1"/>
</dbReference>
<evidence type="ECO:0000313" key="2">
    <source>
        <dbReference type="Proteomes" id="UP000265703"/>
    </source>
</evidence>
<evidence type="ECO:0000313" key="1">
    <source>
        <dbReference type="EMBL" id="RIA82705.1"/>
    </source>
</evidence>
<name>A0A397SEP1_9GLOM</name>
<sequence length="344" mass="40743">MIYMNFDKSIIIENDIFNLFINENMKFTHLIMSKKFDHHLINGVKSCFSDIKFLKCYTKMDDNILAALIGICKSIKELDLFINRNNNNYGIYKLIETPEKLVSVHLRSSITVDQSFRKILEMSLMKHASTIEYFKLNGLPITKILLSFENLKVLDLSYCYLIWKHLLNLSFPSLQILNSSLPIEFLQSIIENTSGSLTEIKFSGYLRNEVDSERFIQAIYQNCPKLKYLKLFIFSNNLLELENLLIKCQYLNGLYVVINEKNFDWNKLFEILTKSSPINLFKFKFCNCYQLKLESLKLFFDNWKDRPPMLLQLKHLKNMKVLLEKYKVMGKIKEYKFYLDANFD</sequence>
<dbReference type="SUPFAM" id="SSF52047">
    <property type="entry name" value="RNI-like"/>
    <property type="match status" value="1"/>
</dbReference>
<protein>
    <recommendedName>
        <fullName evidence="3">F-box domain-containing protein</fullName>
    </recommendedName>
</protein>
<evidence type="ECO:0008006" key="3">
    <source>
        <dbReference type="Google" id="ProtNLM"/>
    </source>
</evidence>
<accession>A0A397SEP1</accession>
<organism evidence="1 2">
    <name type="scientific">Glomus cerebriforme</name>
    <dbReference type="NCBI Taxonomy" id="658196"/>
    <lineage>
        <taxon>Eukaryota</taxon>
        <taxon>Fungi</taxon>
        <taxon>Fungi incertae sedis</taxon>
        <taxon>Mucoromycota</taxon>
        <taxon>Glomeromycotina</taxon>
        <taxon>Glomeromycetes</taxon>
        <taxon>Glomerales</taxon>
        <taxon>Glomeraceae</taxon>
        <taxon>Glomus</taxon>
    </lineage>
</organism>
<dbReference type="OrthoDB" id="10680286at2759"/>
<gene>
    <name evidence="1" type="ORF">C1645_880891</name>
</gene>
<dbReference type="InterPro" id="IPR032675">
    <property type="entry name" value="LRR_dom_sf"/>
</dbReference>